<feature type="domain" description="FAD/NAD(P)-binding" evidence="1">
    <location>
        <begin position="36"/>
        <end position="239"/>
    </location>
</feature>
<dbReference type="PANTHER" id="PTHR42783:SF3">
    <property type="entry name" value="GLUTAMATE SYNTHASE [NADPH] SMALL CHAIN-RELATED"/>
    <property type="match status" value="1"/>
</dbReference>
<dbReference type="GO" id="GO:0016491">
    <property type="term" value="F:oxidoreductase activity"/>
    <property type="evidence" value="ECO:0007669"/>
    <property type="project" value="InterPro"/>
</dbReference>
<dbReference type="Pfam" id="PF07992">
    <property type="entry name" value="Pyr_redox_2"/>
    <property type="match status" value="1"/>
</dbReference>
<dbReference type="EMBL" id="BARS01049988">
    <property type="protein sequence ID" value="GAG38929.1"/>
    <property type="molecule type" value="Genomic_DNA"/>
</dbReference>
<dbReference type="PRINTS" id="PR00368">
    <property type="entry name" value="FADPNR"/>
</dbReference>
<name>X0X6S4_9ZZZZ</name>
<feature type="non-terminal residue" evidence="2">
    <location>
        <position position="239"/>
    </location>
</feature>
<dbReference type="InterPro" id="IPR036188">
    <property type="entry name" value="FAD/NAD-bd_sf"/>
</dbReference>
<evidence type="ECO:0000313" key="2">
    <source>
        <dbReference type="EMBL" id="GAG38929.1"/>
    </source>
</evidence>
<sequence>PKEILDGEIGRLSNMGIDFNMGVKIGEGLAWEKINSGFDAVFVAIGVYQEADLEIKGMEKRGVVNALEFLREVNLGKYPGTGKKVTVIGGGNSAIDCARVSLRLGADVTLVYRRSPSEMPAHTEEVEMACEEGVKFLFLAGPGEIYGQEDVSGVRLVKMSLGTEDNSGRRRPEPTGDTFDLDCQTVILAIGESLKVEDLPSSLICDGNLVKADDFGRTNKAGFFAGGDIIDIPRTVTHA</sequence>
<protein>
    <recommendedName>
        <fullName evidence="1">FAD/NAD(P)-binding domain-containing protein</fullName>
    </recommendedName>
</protein>
<dbReference type="Gene3D" id="3.50.50.60">
    <property type="entry name" value="FAD/NAD(P)-binding domain"/>
    <property type="match status" value="1"/>
</dbReference>
<dbReference type="PRINTS" id="PR00469">
    <property type="entry name" value="PNDRDTASEII"/>
</dbReference>
<dbReference type="PANTHER" id="PTHR42783">
    <property type="entry name" value="GLUTAMATE SYNTHASE [NADPH] SMALL CHAIN"/>
    <property type="match status" value="1"/>
</dbReference>
<accession>X0X6S4</accession>
<feature type="non-terminal residue" evidence="2">
    <location>
        <position position="1"/>
    </location>
</feature>
<proteinExistence type="predicted"/>
<reference evidence="2" key="1">
    <citation type="journal article" date="2014" name="Front. Microbiol.">
        <title>High frequency of phylogenetically diverse reductive dehalogenase-homologous genes in deep subseafloor sedimentary metagenomes.</title>
        <authorList>
            <person name="Kawai M."/>
            <person name="Futagami T."/>
            <person name="Toyoda A."/>
            <person name="Takaki Y."/>
            <person name="Nishi S."/>
            <person name="Hori S."/>
            <person name="Arai W."/>
            <person name="Tsubouchi T."/>
            <person name="Morono Y."/>
            <person name="Uchiyama I."/>
            <person name="Ito T."/>
            <person name="Fujiyama A."/>
            <person name="Inagaki F."/>
            <person name="Takami H."/>
        </authorList>
    </citation>
    <scope>NUCLEOTIDE SEQUENCE</scope>
    <source>
        <strain evidence="2">Expedition CK06-06</strain>
    </source>
</reference>
<evidence type="ECO:0000259" key="1">
    <source>
        <dbReference type="Pfam" id="PF07992"/>
    </source>
</evidence>
<dbReference type="InterPro" id="IPR023753">
    <property type="entry name" value="FAD/NAD-binding_dom"/>
</dbReference>
<comment type="caution">
    <text evidence="2">The sequence shown here is derived from an EMBL/GenBank/DDBJ whole genome shotgun (WGS) entry which is preliminary data.</text>
</comment>
<organism evidence="2">
    <name type="scientific">marine sediment metagenome</name>
    <dbReference type="NCBI Taxonomy" id="412755"/>
    <lineage>
        <taxon>unclassified sequences</taxon>
        <taxon>metagenomes</taxon>
        <taxon>ecological metagenomes</taxon>
    </lineage>
</organism>
<dbReference type="SUPFAM" id="SSF51971">
    <property type="entry name" value="Nucleotide-binding domain"/>
    <property type="match status" value="1"/>
</dbReference>
<dbReference type="AlphaFoldDB" id="X0X6S4"/>
<gene>
    <name evidence="2" type="ORF">S01H1_74696</name>
</gene>